<dbReference type="Gene3D" id="3.10.10.10">
    <property type="entry name" value="HIV Type 1 Reverse Transcriptase, subunit A, domain 1"/>
    <property type="match status" value="1"/>
</dbReference>
<dbReference type="SUPFAM" id="SSF56672">
    <property type="entry name" value="DNA/RNA polymerases"/>
    <property type="match status" value="1"/>
</dbReference>
<keyword evidence="3" id="KW-1185">Reference proteome</keyword>
<dbReference type="Gene3D" id="2.40.70.10">
    <property type="entry name" value="Acid Proteases"/>
    <property type="match status" value="1"/>
</dbReference>
<accession>A0A2B4S6I6</accession>
<keyword evidence="1" id="KW-0175">Coiled coil</keyword>
<dbReference type="Gene3D" id="3.30.70.270">
    <property type="match status" value="1"/>
</dbReference>
<dbReference type="OrthoDB" id="5987174at2759"/>
<feature type="coiled-coil region" evidence="1">
    <location>
        <begin position="34"/>
        <end position="61"/>
    </location>
</feature>
<dbReference type="Proteomes" id="UP000225706">
    <property type="component" value="Unassembled WGS sequence"/>
</dbReference>
<dbReference type="PANTHER" id="PTHR47331">
    <property type="entry name" value="PHD-TYPE DOMAIN-CONTAINING PROTEIN"/>
    <property type="match status" value="1"/>
</dbReference>
<sequence length="691" mass="78248">MEATEANMRIKVKQLEMTGTRTNAVLGGKGNEAMERHLSTLKHLSREINRMRLDVEALKLAKEEDATGIQAWNAELHAKLEKADTEVEKVTTWLDERQKEKEVHAQEQKLQFEAKLHQTKLEMQGELQETQANQHPHQVQTLAHPTGSVKNSMTSTRGVALKTNQIGEGLFPVIVVEVNGTKCRALVDSGAGSPYISAKLIDLLRLKPISTQTRSIDMLMSTKVATLEEYDLSFKSVDHQFTLPVKATKVNKSELLSIDNPNYHELIGKNPHLRGVYVHDDDTKARLPAHVVLGSGEYARIKTETKQFERKANHPPLPSNKEGSLKRLHSLNRKLQRERLTEEYGAIIQEQLAEGVVEKAPLVAQSKEFYIPHKSVVRKTAETTKMRTVYDASARETPDSPSLNDCLHPGPVLQNRLWDILIQQRGYPVVFAGDIKRAFLQIRIHKSERDALRFPWRPSPLSEIETYRFTRVLFGLAPSPFLLGGVLECHLDAWAKKYPEESERLRRSFYVDDLLSGGQNVPQGRLRKEVAKEIMSDASFVLHKWHSNEPQLEDRPQSTPHEEQSYAKQQLQAQSSKSKLLGVKWNKEDDTIAVQIPETSDKPTKRGVLAKLAKVYDPLGLASPTTLQGKQIFREICDSKALWDSNIPDVLRMQFQRWEESLPAEVTTSRPMAPYHEAIDGLELHAPPQLC</sequence>
<name>A0A2B4S6I6_STYPI</name>
<evidence type="ECO:0000313" key="3">
    <source>
        <dbReference type="Proteomes" id="UP000225706"/>
    </source>
</evidence>
<dbReference type="Pfam" id="PF05380">
    <property type="entry name" value="Peptidase_A17"/>
    <property type="match status" value="1"/>
</dbReference>
<dbReference type="InterPro" id="IPR008042">
    <property type="entry name" value="Retrotrans_Pao"/>
</dbReference>
<dbReference type="PANTHER" id="PTHR47331:SF5">
    <property type="entry name" value="RIBONUCLEASE H"/>
    <property type="match status" value="1"/>
</dbReference>
<dbReference type="STRING" id="50429.A0A2B4S6I6"/>
<dbReference type="InterPro" id="IPR021109">
    <property type="entry name" value="Peptidase_aspartic_dom_sf"/>
</dbReference>
<evidence type="ECO:0008006" key="4">
    <source>
        <dbReference type="Google" id="ProtNLM"/>
    </source>
</evidence>
<reference evidence="3" key="1">
    <citation type="journal article" date="2017" name="bioRxiv">
        <title>Comparative analysis of the genomes of Stylophora pistillata and Acropora digitifera provides evidence for extensive differences between species of corals.</title>
        <authorList>
            <person name="Voolstra C.R."/>
            <person name="Li Y."/>
            <person name="Liew Y.J."/>
            <person name="Baumgarten S."/>
            <person name="Zoccola D."/>
            <person name="Flot J.-F."/>
            <person name="Tambutte S."/>
            <person name="Allemand D."/>
            <person name="Aranda M."/>
        </authorList>
    </citation>
    <scope>NUCLEOTIDE SEQUENCE [LARGE SCALE GENOMIC DNA]</scope>
</reference>
<evidence type="ECO:0000313" key="2">
    <source>
        <dbReference type="EMBL" id="PFX24168.1"/>
    </source>
</evidence>
<proteinExistence type="predicted"/>
<comment type="caution">
    <text evidence="2">The sequence shown here is derived from an EMBL/GenBank/DDBJ whole genome shotgun (WGS) entry which is preliminary data.</text>
</comment>
<evidence type="ECO:0000256" key="1">
    <source>
        <dbReference type="SAM" id="Coils"/>
    </source>
</evidence>
<dbReference type="InterPro" id="IPR043128">
    <property type="entry name" value="Rev_trsase/Diguanyl_cyclase"/>
</dbReference>
<dbReference type="InterPro" id="IPR043502">
    <property type="entry name" value="DNA/RNA_pol_sf"/>
</dbReference>
<organism evidence="2 3">
    <name type="scientific">Stylophora pistillata</name>
    <name type="common">Smooth cauliflower coral</name>
    <dbReference type="NCBI Taxonomy" id="50429"/>
    <lineage>
        <taxon>Eukaryota</taxon>
        <taxon>Metazoa</taxon>
        <taxon>Cnidaria</taxon>
        <taxon>Anthozoa</taxon>
        <taxon>Hexacorallia</taxon>
        <taxon>Scleractinia</taxon>
        <taxon>Astrocoeniina</taxon>
        <taxon>Pocilloporidae</taxon>
        <taxon>Stylophora</taxon>
    </lineage>
</organism>
<dbReference type="EMBL" id="LSMT01000184">
    <property type="protein sequence ID" value="PFX24168.1"/>
    <property type="molecule type" value="Genomic_DNA"/>
</dbReference>
<dbReference type="AlphaFoldDB" id="A0A2B4S6I6"/>
<gene>
    <name evidence="2" type="ORF">AWC38_SpisGene11236</name>
</gene>
<protein>
    <recommendedName>
        <fullName evidence="4">Reverse transcriptase domain-containing protein</fullName>
    </recommendedName>
</protein>